<dbReference type="GO" id="GO:1901678">
    <property type="term" value="P:iron coordination entity transport"/>
    <property type="evidence" value="ECO:0007669"/>
    <property type="project" value="UniProtKB-ARBA"/>
</dbReference>
<gene>
    <name evidence="6" type="ordered locus">MLP_34120</name>
</gene>
<dbReference type="AlphaFoldDB" id="F5XMG9"/>
<evidence type="ECO:0000259" key="5">
    <source>
        <dbReference type="PROSITE" id="PS50983"/>
    </source>
</evidence>
<evidence type="ECO:0000256" key="4">
    <source>
        <dbReference type="ARBA" id="ARBA00022729"/>
    </source>
</evidence>
<comment type="subcellular location">
    <subcellularLocation>
        <location evidence="1">Cell envelope</location>
    </subcellularLocation>
</comment>
<dbReference type="PANTHER" id="PTHR30532">
    <property type="entry name" value="IRON III DICITRATE-BINDING PERIPLASMIC PROTEIN"/>
    <property type="match status" value="1"/>
</dbReference>
<accession>F5XMG9</accession>
<dbReference type="PANTHER" id="PTHR30532:SF1">
    <property type="entry name" value="IRON(3+)-HYDROXAMATE-BINDING PROTEIN FHUD"/>
    <property type="match status" value="1"/>
</dbReference>
<dbReference type="Gene3D" id="3.40.50.1980">
    <property type="entry name" value="Nitrogenase molybdenum iron protein domain"/>
    <property type="match status" value="2"/>
</dbReference>
<organism evidence="6 7">
    <name type="scientific">Microlunatus phosphovorus (strain ATCC 700054 / DSM 10555 / JCM 9379 / NBRC 101784 / NCIMB 13414 / VKM Ac-1990 / NM-1)</name>
    <dbReference type="NCBI Taxonomy" id="1032480"/>
    <lineage>
        <taxon>Bacteria</taxon>
        <taxon>Bacillati</taxon>
        <taxon>Actinomycetota</taxon>
        <taxon>Actinomycetes</taxon>
        <taxon>Propionibacteriales</taxon>
        <taxon>Propionibacteriaceae</taxon>
        <taxon>Microlunatus</taxon>
    </lineage>
</organism>
<reference evidence="6 7" key="1">
    <citation type="submission" date="2011-05" db="EMBL/GenBank/DDBJ databases">
        <title>Whole genome sequence of Microlunatus phosphovorus NM-1.</title>
        <authorList>
            <person name="Hosoyama A."/>
            <person name="Sasaki K."/>
            <person name="Harada T."/>
            <person name="Igarashi R."/>
            <person name="Kawakoshi A."/>
            <person name="Sasagawa M."/>
            <person name="Fukada J."/>
            <person name="Nakamura S."/>
            <person name="Katano Y."/>
            <person name="Hanada S."/>
            <person name="Kamagata Y."/>
            <person name="Nakamura N."/>
            <person name="Yamazaki S."/>
            <person name="Fujita N."/>
        </authorList>
    </citation>
    <scope>NUCLEOTIDE SEQUENCE [LARGE SCALE GENOMIC DNA]</scope>
    <source>
        <strain evidence="7">ATCC 700054 / DSM 10555 / JCM 9379 / NBRC 101784 / NCIMB 13414 / VKM Ac-1990 / NM-1</strain>
    </source>
</reference>
<evidence type="ECO:0000313" key="7">
    <source>
        <dbReference type="Proteomes" id="UP000007947"/>
    </source>
</evidence>
<dbReference type="GO" id="GO:0030288">
    <property type="term" value="C:outer membrane-bounded periplasmic space"/>
    <property type="evidence" value="ECO:0007669"/>
    <property type="project" value="TreeGrafter"/>
</dbReference>
<evidence type="ECO:0000256" key="3">
    <source>
        <dbReference type="ARBA" id="ARBA00022448"/>
    </source>
</evidence>
<dbReference type="STRING" id="1032480.MLP_34120"/>
<dbReference type="Pfam" id="PF01497">
    <property type="entry name" value="Peripla_BP_2"/>
    <property type="match status" value="1"/>
</dbReference>
<dbReference type="PROSITE" id="PS50983">
    <property type="entry name" value="FE_B12_PBP"/>
    <property type="match status" value="1"/>
</dbReference>
<evidence type="ECO:0000256" key="1">
    <source>
        <dbReference type="ARBA" id="ARBA00004196"/>
    </source>
</evidence>
<keyword evidence="3" id="KW-0813">Transport</keyword>
<proteinExistence type="inferred from homology"/>
<dbReference type="eggNOG" id="COG0614">
    <property type="taxonomic scope" value="Bacteria"/>
</dbReference>
<dbReference type="SUPFAM" id="SSF53807">
    <property type="entry name" value="Helical backbone' metal receptor"/>
    <property type="match status" value="1"/>
</dbReference>
<sequence length="274" mass="29528">MQIPGDIQRAFGMYTSDLDYAITLGLPLAPVQSIREGSIGFPDFFPQEPLQGIEPLVNFPEFEYEKIAAAEPDVIINGLGYEGGPDGAKLAAIAPTFTYDGFDGDWRDDFKAVAAAFGKEQVAEDFLQQVNTRTGEVKAKVAALGEAPTVAYGYYYPGGNGEFIGSEPDNLIGQIFAEVGIKPPKAVGKEWTEISAEKIPELSDVDLLMIAVETDSDPDKELAALRKDPIWSQLPAVKAGHVVAVNNELSYASPHAHLEFLDVLEPNLALLAGE</sequence>
<keyword evidence="7" id="KW-1185">Reference proteome</keyword>
<keyword evidence="4" id="KW-0732">Signal</keyword>
<name>F5XMG9_MICPN</name>
<dbReference type="InterPro" id="IPR051313">
    <property type="entry name" value="Bact_iron-sidero_bind"/>
</dbReference>
<dbReference type="HOGENOM" id="CLU_896152_0_0_11"/>
<protein>
    <submittedName>
        <fullName evidence="6">Putative iron-siderophore binding protein</fullName>
    </submittedName>
</protein>
<dbReference type="InterPro" id="IPR002491">
    <property type="entry name" value="ABC_transptr_periplasmic_BD"/>
</dbReference>
<evidence type="ECO:0000313" key="6">
    <source>
        <dbReference type="EMBL" id="BAK36426.1"/>
    </source>
</evidence>
<evidence type="ECO:0000256" key="2">
    <source>
        <dbReference type="ARBA" id="ARBA00008814"/>
    </source>
</evidence>
<dbReference type="KEGG" id="mph:MLP_34120"/>
<dbReference type="Proteomes" id="UP000007947">
    <property type="component" value="Chromosome"/>
</dbReference>
<comment type="similarity">
    <text evidence="2">Belongs to the bacterial solute-binding protein 8 family.</text>
</comment>
<dbReference type="EMBL" id="AP012204">
    <property type="protein sequence ID" value="BAK36426.1"/>
    <property type="molecule type" value="Genomic_DNA"/>
</dbReference>
<feature type="domain" description="Fe/B12 periplasmic-binding" evidence="5">
    <location>
        <begin position="9"/>
        <end position="274"/>
    </location>
</feature>